<evidence type="ECO:0000313" key="8">
    <source>
        <dbReference type="Proteomes" id="UP001162162"/>
    </source>
</evidence>
<feature type="transmembrane region" description="Helical" evidence="5">
    <location>
        <begin position="27"/>
        <end position="48"/>
    </location>
</feature>
<sequence>MGLGFAWPSMHNMAARWIPPNERSKFVTAYLGSSVGAALTYPMCGFIIDQGGWELVFYVCGVLGMIWAAAWWLLVYDSPLEHPRISANEKEYIVSCLGQSVAKK</sequence>
<evidence type="ECO:0000256" key="4">
    <source>
        <dbReference type="ARBA" id="ARBA00023136"/>
    </source>
</evidence>
<keyword evidence="8" id="KW-1185">Reference proteome</keyword>
<organism evidence="7 8">
    <name type="scientific">Aromia moschata</name>
    <dbReference type="NCBI Taxonomy" id="1265417"/>
    <lineage>
        <taxon>Eukaryota</taxon>
        <taxon>Metazoa</taxon>
        <taxon>Ecdysozoa</taxon>
        <taxon>Arthropoda</taxon>
        <taxon>Hexapoda</taxon>
        <taxon>Insecta</taxon>
        <taxon>Pterygota</taxon>
        <taxon>Neoptera</taxon>
        <taxon>Endopterygota</taxon>
        <taxon>Coleoptera</taxon>
        <taxon>Polyphaga</taxon>
        <taxon>Cucujiformia</taxon>
        <taxon>Chrysomeloidea</taxon>
        <taxon>Cerambycidae</taxon>
        <taxon>Cerambycinae</taxon>
        <taxon>Callichromatini</taxon>
        <taxon>Aromia</taxon>
    </lineage>
</organism>
<dbReference type="GO" id="GO:0006820">
    <property type="term" value="P:monoatomic anion transport"/>
    <property type="evidence" value="ECO:0007669"/>
    <property type="project" value="TreeGrafter"/>
</dbReference>
<dbReference type="InterPro" id="IPR050382">
    <property type="entry name" value="MFS_Na/Anion_cotransporter"/>
</dbReference>
<name>A0AAV8XLU8_9CUCU</name>
<accession>A0AAV8XLU8</accession>
<keyword evidence="2 5" id="KW-0812">Transmembrane</keyword>
<dbReference type="InterPro" id="IPR020846">
    <property type="entry name" value="MFS_dom"/>
</dbReference>
<feature type="domain" description="Major facilitator superfamily (MFS) profile" evidence="6">
    <location>
        <begin position="1"/>
        <end position="104"/>
    </location>
</feature>
<dbReference type="InterPro" id="IPR011701">
    <property type="entry name" value="MFS"/>
</dbReference>
<dbReference type="Pfam" id="PF07690">
    <property type="entry name" value="MFS_1"/>
    <property type="match status" value="1"/>
</dbReference>
<evidence type="ECO:0000256" key="1">
    <source>
        <dbReference type="ARBA" id="ARBA00004141"/>
    </source>
</evidence>
<evidence type="ECO:0000256" key="3">
    <source>
        <dbReference type="ARBA" id="ARBA00022989"/>
    </source>
</evidence>
<reference evidence="7" key="1">
    <citation type="journal article" date="2023" name="Insect Mol. Biol.">
        <title>Genome sequencing provides insights into the evolution of gene families encoding plant cell wall-degrading enzymes in longhorned beetles.</title>
        <authorList>
            <person name="Shin N.R."/>
            <person name="Okamura Y."/>
            <person name="Kirsch R."/>
            <person name="Pauchet Y."/>
        </authorList>
    </citation>
    <scope>NUCLEOTIDE SEQUENCE</scope>
    <source>
        <strain evidence="7">AMC_N1</strain>
    </source>
</reference>
<evidence type="ECO:0000259" key="6">
    <source>
        <dbReference type="PROSITE" id="PS50850"/>
    </source>
</evidence>
<comment type="subcellular location">
    <subcellularLocation>
        <location evidence="1">Membrane</location>
        <topology evidence="1">Multi-pass membrane protein</topology>
    </subcellularLocation>
</comment>
<dbReference type="GO" id="GO:0016020">
    <property type="term" value="C:membrane"/>
    <property type="evidence" value="ECO:0007669"/>
    <property type="project" value="UniProtKB-SubCell"/>
</dbReference>
<dbReference type="GO" id="GO:0022857">
    <property type="term" value="F:transmembrane transporter activity"/>
    <property type="evidence" value="ECO:0007669"/>
    <property type="project" value="InterPro"/>
</dbReference>
<dbReference type="Proteomes" id="UP001162162">
    <property type="component" value="Unassembled WGS sequence"/>
</dbReference>
<comment type="caution">
    <text evidence="7">The sequence shown here is derived from an EMBL/GenBank/DDBJ whole genome shotgun (WGS) entry which is preliminary data.</text>
</comment>
<keyword evidence="3 5" id="KW-1133">Transmembrane helix</keyword>
<dbReference type="SUPFAM" id="SSF103473">
    <property type="entry name" value="MFS general substrate transporter"/>
    <property type="match status" value="1"/>
</dbReference>
<keyword evidence="4 5" id="KW-0472">Membrane</keyword>
<dbReference type="PANTHER" id="PTHR11662:SF79">
    <property type="entry name" value="NA[+]-DEPENDENT INORGANIC PHOSPHATE COTRANSPORTER, ISOFORM A"/>
    <property type="match status" value="1"/>
</dbReference>
<feature type="transmembrane region" description="Helical" evidence="5">
    <location>
        <begin position="55"/>
        <end position="74"/>
    </location>
</feature>
<dbReference type="EMBL" id="JAPWTK010000479">
    <property type="protein sequence ID" value="KAJ8939623.1"/>
    <property type="molecule type" value="Genomic_DNA"/>
</dbReference>
<evidence type="ECO:0000313" key="7">
    <source>
        <dbReference type="EMBL" id="KAJ8939623.1"/>
    </source>
</evidence>
<proteinExistence type="predicted"/>
<dbReference type="Gene3D" id="1.20.1250.20">
    <property type="entry name" value="MFS general substrate transporter like domains"/>
    <property type="match status" value="1"/>
</dbReference>
<dbReference type="AlphaFoldDB" id="A0AAV8XLU8"/>
<evidence type="ECO:0000256" key="5">
    <source>
        <dbReference type="SAM" id="Phobius"/>
    </source>
</evidence>
<protein>
    <recommendedName>
        <fullName evidence="6">Major facilitator superfamily (MFS) profile domain-containing protein</fullName>
    </recommendedName>
</protein>
<evidence type="ECO:0000256" key="2">
    <source>
        <dbReference type="ARBA" id="ARBA00022692"/>
    </source>
</evidence>
<gene>
    <name evidence="7" type="ORF">NQ318_010642</name>
</gene>
<dbReference type="PROSITE" id="PS50850">
    <property type="entry name" value="MFS"/>
    <property type="match status" value="1"/>
</dbReference>
<dbReference type="PANTHER" id="PTHR11662">
    <property type="entry name" value="SOLUTE CARRIER FAMILY 17"/>
    <property type="match status" value="1"/>
</dbReference>
<dbReference type="InterPro" id="IPR036259">
    <property type="entry name" value="MFS_trans_sf"/>
</dbReference>